<keyword evidence="2" id="KW-0808">Transferase</keyword>
<evidence type="ECO:0000313" key="2">
    <source>
        <dbReference type="EMBL" id="MEW9501064.1"/>
    </source>
</evidence>
<reference evidence="2 3" key="1">
    <citation type="journal article" date="1979" name="Int. J. Syst. Evol. Microbiol.">
        <title>Bacillus globisporus subsp. marinus subsp. nov.</title>
        <authorList>
            <person name="Liu H."/>
        </authorList>
    </citation>
    <scope>NUCLEOTIDE SEQUENCE [LARGE SCALE GENOMIC DNA]</scope>
    <source>
        <strain evidence="2 3">DSM 1297</strain>
    </source>
</reference>
<dbReference type="Pfam" id="PF04230">
    <property type="entry name" value="PS_pyruv_trans"/>
    <property type="match status" value="1"/>
</dbReference>
<dbReference type="GO" id="GO:0016757">
    <property type="term" value="F:glycosyltransferase activity"/>
    <property type="evidence" value="ECO:0007669"/>
    <property type="project" value="UniProtKB-KW"/>
</dbReference>
<dbReference type="EMBL" id="JBFMIA010000002">
    <property type="protein sequence ID" value="MEW9501064.1"/>
    <property type="molecule type" value="Genomic_DNA"/>
</dbReference>
<dbReference type="InterPro" id="IPR007345">
    <property type="entry name" value="Polysacch_pyruvyl_Trfase"/>
</dbReference>
<sequence length="338" mass="39209">MDNVLLLDTSVGSLNKGDDIIMKCVRYHLEDITKNDYILTLPTHVSPFHWYQVMRRSNRVKVYSEAKHKFVGGSNLLTMDMLTHFPQWNINIFNCGPLKGSILCGVGAGKGNKINGYTKMLYKKVLSHDYIHSVRDERTKKILEEMGFKALNTGCASLWTLTPEFCKEIPTHKADSVILTLTHHTRDNKYDQLLIDVLNENYKNIYFWIQDKKDLNYFKTFDNIQDIKIVPPTVEAFEKVLNKHIDYIGTRLHGGILAMRHKKRTIIIGIDERARGMSETYNINQVDRNELSDLEKTINSTIVTDVNINFDRINTWLNQFIHQQKSESDKVTKTRDII</sequence>
<dbReference type="EC" id="2.4.-.-" evidence="2"/>
<proteinExistence type="predicted"/>
<keyword evidence="2" id="KW-0328">Glycosyltransferase</keyword>
<gene>
    <name evidence="2" type="ORF">AB1471_04505</name>
</gene>
<keyword evidence="3" id="KW-1185">Reference proteome</keyword>
<dbReference type="RefSeq" id="WP_367778402.1">
    <property type="nucleotide sequence ID" value="NZ_JBFMIA010000002.1"/>
</dbReference>
<feature type="domain" description="Polysaccharide pyruvyl transferase" evidence="1">
    <location>
        <begin position="15"/>
        <end position="271"/>
    </location>
</feature>
<dbReference type="Proteomes" id="UP001556040">
    <property type="component" value="Unassembled WGS sequence"/>
</dbReference>
<evidence type="ECO:0000313" key="3">
    <source>
        <dbReference type="Proteomes" id="UP001556040"/>
    </source>
</evidence>
<organism evidence="2 3">
    <name type="scientific">Jeotgalibacillus marinus</name>
    <dbReference type="NCBI Taxonomy" id="86667"/>
    <lineage>
        <taxon>Bacteria</taxon>
        <taxon>Bacillati</taxon>
        <taxon>Bacillota</taxon>
        <taxon>Bacilli</taxon>
        <taxon>Bacillales</taxon>
        <taxon>Caryophanaceae</taxon>
        <taxon>Jeotgalibacillus</taxon>
    </lineage>
</organism>
<evidence type="ECO:0000259" key="1">
    <source>
        <dbReference type="Pfam" id="PF04230"/>
    </source>
</evidence>
<protein>
    <submittedName>
        <fullName evidence="2">Polysaccharide pyruvyl transferase family protein</fullName>
        <ecNumber evidence="2">2.4.-.-</ecNumber>
    </submittedName>
</protein>
<comment type="caution">
    <text evidence="2">The sequence shown here is derived from an EMBL/GenBank/DDBJ whole genome shotgun (WGS) entry which is preliminary data.</text>
</comment>
<name>A0ABV3Q292_9BACL</name>
<accession>A0ABV3Q292</accession>